<evidence type="ECO:0000313" key="6">
    <source>
        <dbReference type="Proteomes" id="UP000539372"/>
    </source>
</evidence>
<name>A0A7Y0E0K5_9PROT</name>
<comment type="function">
    <text evidence="4">Nucleoside triphosphate pyrophosphatase. May have a dual role in cell division arrest and in preventing the incorporation of modified nucleotides into cellular nucleic acids.</text>
</comment>
<gene>
    <name evidence="5" type="ORF">HH303_11125</name>
</gene>
<comment type="catalytic activity">
    <reaction evidence="4">
        <text>a 2'-deoxyribonucleoside 5'-triphosphate + H2O = a 2'-deoxyribonucleoside 5'-phosphate + diphosphate + H(+)</text>
        <dbReference type="Rhea" id="RHEA:44644"/>
        <dbReference type="ChEBI" id="CHEBI:15377"/>
        <dbReference type="ChEBI" id="CHEBI:15378"/>
        <dbReference type="ChEBI" id="CHEBI:33019"/>
        <dbReference type="ChEBI" id="CHEBI:61560"/>
        <dbReference type="ChEBI" id="CHEBI:65317"/>
        <dbReference type="EC" id="3.6.1.9"/>
    </reaction>
</comment>
<dbReference type="CDD" id="cd00555">
    <property type="entry name" value="Maf"/>
    <property type="match status" value="1"/>
</dbReference>
<keyword evidence="4" id="KW-0963">Cytoplasm</keyword>
<dbReference type="EC" id="3.6.1.9" evidence="4"/>
<proteinExistence type="inferred from homology"/>
<evidence type="ECO:0000256" key="3">
    <source>
        <dbReference type="ARBA" id="ARBA00023080"/>
    </source>
</evidence>
<dbReference type="GO" id="GO:0009117">
    <property type="term" value="P:nucleotide metabolic process"/>
    <property type="evidence" value="ECO:0007669"/>
    <property type="project" value="UniProtKB-KW"/>
</dbReference>
<dbReference type="EMBL" id="JABBNT010000003">
    <property type="protein sequence ID" value="NMM45032.1"/>
    <property type="molecule type" value="Genomic_DNA"/>
</dbReference>
<evidence type="ECO:0000256" key="2">
    <source>
        <dbReference type="ARBA" id="ARBA00022801"/>
    </source>
</evidence>
<reference evidence="5 6" key="1">
    <citation type="submission" date="2020-04" db="EMBL/GenBank/DDBJ databases">
        <title>Rhodospirillaceae bacterium KN72 isolated from deep sea.</title>
        <authorList>
            <person name="Zhang D.-C."/>
        </authorList>
    </citation>
    <scope>NUCLEOTIDE SEQUENCE [LARGE SCALE GENOMIC DNA]</scope>
    <source>
        <strain evidence="5 6">KN72</strain>
    </source>
</reference>
<dbReference type="GO" id="GO:0047429">
    <property type="term" value="F:nucleoside triphosphate diphosphatase activity"/>
    <property type="evidence" value="ECO:0007669"/>
    <property type="project" value="UniProtKB-EC"/>
</dbReference>
<feature type="active site" description="Proton acceptor" evidence="4">
    <location>
        <position position="83"/>
    </location>
</feature>
<dbReference type="PIRSF" id="PIRSF006305">
    <property type="entry name" value="Maf"/>
    <property type="match status" value="1"/>
</dbReference>
<dbReference type="PANTHER" id="PTHR43213">
    <property type="entry name" value="BIFUNCTIONAL DTTP/UTP PYROPHOSPHATASE/METHYLTRANSFERASE PROTEIN-RELATED"/>
    <property type="match status" value="1"/>
</dbReference>
<dbReference type="RefSeq" id="WP_169625408.1">
    <property type="nucleotide sequence ID" value="NZ_JABBNT010000003.1"/>
</dbReference>
<dbReference type="HAMAP" id="MF_00528">
    <property type="entry name" value="Maf"/>
    <property type="match status" value="1"/>
</dbReference>
<keyword evidence="2 4" id="KW-0378">Hydrolase</keyword>
<protein>
    <recommendedName>
        <fullName evidence="4">Nucleoside triphosphate pyrophosphatase</fullName>
        <ecNumber evidence="4">3.6.1.9</ecNumber>
    </recommendedName>
    <alternativeName>
        <fullName evidence="4">Nucleotide pyrophosphatase</fullName>
        <shortName evidence="4">Nucleotide PPase</shortName>
    </alternativeName>
</protein>
<dbReference type="AlphaFoldDB" id="A0A7Y0E0K5"/>
<organism evidence="5 6">
    <name type="scientific">Pacificispira spongiicola</name>
    <dbReference type="NCBI Taxonomy" id="2729598"/>
    <lineage>
        <taxon>Bacteria</taxon>
        <taxon>Pseudomonadati</taxon>
        <taxon>Pseudomonadota</taxon>
        <taxon>Alphaproteobacteria</taxon>
        <taxon>Rhodospirillales</taxon>
        <taxon>Rhodospirillaceae</taxon>
        <taxon>Pacificispira</taxon>
    </lineage>
</organism>
<dbReference type="GO" id="GO:0005737">
    <property type="term" value="C:cytoplasm"/>
    <property type="evidence" value="ECO:0007669"/>
    <property type="project" value="UniProtKB-SubCell"/>
</dbReference>
<keyword evidence="6" id="KW-1185">Reference proteome</keyword>
<evidence type="ECO:0000256" key="1">
    <source>
        <dbReference type="ARBA" id="ARBA00001968"/>
    </source>
</evidence>
<evidence type="ECO:0000256" key="4">
    <source>
        <dbReference type="HAMAP-Rule" id="MF_00528"/>
    </source>
</evidence>
<comment type="similarity">
    <text evidence="4">Belongs to the Maf family.</text>
</comment>
<dbReference type="SUPFAM" id="SSF52972">
    <property type="entry name" value="ITPase-like"/>
    <property type="match status" value="1"/>
</dbReference>
<evidence type="ECO:0000313" key="5">
    <source>
        <dbReference type="EMBL" id="NMM45032.1"/>
    </source>
</evidence>
<dbReference type="Gene3D" id="3.90.950.10">
    <property type="match status" value="1"/>
</dbReference>
<dbReference type="InterPro" id="IPR003697">
    <property type="entry name" value="Maf-like"/>
</dbReference>
<sequence length="206" mass="21858">MSALNLGQSVDIVLASGSKTRADLLRGAGLAVHIDPANVDEDSVKDSLRAEGASAAQVAEALSDLKALKVSRRHPGALVIGADQTLDCNGVWFDKPADIDHLRGHIEALSGKRHSLFAGVSVMRNGERIWGLVEPAHLTMRSLTPDFIARYVDAVGEDGLGSVGGYRLEGLGAQLFSRVEGDYFTILGLPLLPLLGFLRQHGAILS</sequence>
<dbReference type="Pfam" id="PF02545">
    <property type="entry name" value="Maf"/>
    <property type="match status" value="1"/>
</dbReference>
<comment type="caution">
    <text evidence="4">Lacks conserved residue(s) required for the propagation of feature annotation.</text>
</comment>
<comment type="catalytic activity">
    <reaction evidence="4">
        <text>a ribonucleoside 5'-triphosphate + H2O = a ribonucleoside 5'-phosphate + diphosphate + H(+)</text>
        <dbReference type="Rhea" id="RHEA:23996"/>
        <dbReference type="ChEBI" id="CHEBI:15377"/>
        <dbReference type="ChEBI" id="CHEBI:15378"/>
        <dbReference type="ChEBI" id="CHEBI:33019"/>
        <dbReference type="ChEBI" id="CHEBI:58043"/>
        <dbReference type="ChEBI" id="CHEBI:61557"/>
        <dbReference type="EC" id="3.6.1.9"/>
    </reaction>
</comment>
<accession>A0A7Y0E0K5</accession>
<comment type="caution">
    <text evidence="5">The sequence shown here is derived from an EMBL/GenBank/DDBJ whole genome shotgun (WGS) entry which is preliminary data.</text>
</comment>
<dbReference type="InterPro" id="IPR029001">
    <property type="entry name" value="ITPase-like_fam"/>
</dbReference>
<keyword evidence="3 4" id="KW-0546">Nucleotide metabolism</keyword>
<comment type="cofactor">
    <cofactor evidence="1 4">
        <name>a divalent metal cation</name>
        <dbReference type="ChEBI" id="CHEBI:60240"/>
    </cofactor>
</comment>
<dbReference type="PANTHER" id="PTHR43213:SF5">
    <property type="entry name" value="BIFUNCTIONAL DTTP_UTP PYROPHOSPHATASE_METHYLTRANSFERASE PROTEIN-RELATED"/>
    <property type="match status" value="1"/>
</dbReference>
<comment type="subcellular location">
    <subcellularLocation>
        <location evidence="4">Cytoplasm</location>
    </subcellularLocation>
</comment>
<dbReference type="Proteomes" id="UP000539372">
    <property type="component" value="Unassembled WGS sequence"/>
</dbReference>